<dbReference type="GO" id="GO:0000287">
    <property type="term" value="F:magnesium ion binding"/>
    <property type="evidence" value="ECO:0007669"/>
    <property type="project" value="UniProtKB-UniRule"/>
</dbReference>
<evidence type="ECO:0000259" key="3">
    <source>
        <dbReference type="Pfam" id="PF00586"/>
    </source>
</evidence>
<comment type="function">
    <text evidence="2">Catalyzes the ATP-dependent phosphorylation of thiamine-monophosphate (TMP) to form thiamine-pyrophosphate (TPP), the active form of vitamin B1.</text>
</comment>
<feature type="binding site" evidence="2">
    <location>
        <position position="48"/>
    </location>
    <ligand>
        <name>substrate</name>
    </ligand>
</feature>
<comment type="caution">
    <text evidence="2">Lacks conserved residue(s) required for the propagation of feature annotation.</text>
</comment>
<dbReference type="UniPathway" id="UPA00060">
    <property type="reaction ID" value="UER00142"/>
</dbReference>
<keyword evidence="6" id="KW-1185">Reference proteome</keyword>
<comment type="similarity">
    <text evidence="2">Belongs to the thiamine-monophosphate kinase family.</text>
</comment>
<dbReference type="InterPro" id="IPR006283">
    <property type="entry name" value="ThiL-like"/>
</dbReference>
<comment type="miscellaneous">
    <text evidence="2">Reaction mechanism of ThiL seems to utilize a direct, inline transfer of the gamma-phosphate of ATP to TMP rather than a phosphorylated enzyme intermediate.</text>
</comment>
<feature type="binding site" evidence="2">
    <location>
        <position position="143"/>
    </location>
    <ligand>
        <name>ATP</name>
        <dbReference type="ChEBI" id="CHEBI:30616"/>
    </ligand>
</feature>
<evidence type="ECO:0000259" key="4">
    <source>
        <dbReference type="Pfam" id="PF02769"/>
    </source>
</evidence>
<dbReference type="SUPFAM" id="SSF56042">
    <property type="entry name" value="PurM C-terminal domain-like"/>
    <property type="match status" value="1"/>
</dbReference>
<comment type="catalytic activity">
    <reaction evidence="2">
        <text>thiamine phosphate + ATP = thiamine diphosphate + ADP</text>
        <dbReference type="Rhea" id="RHEA:15913"/>
        <dbReference type="ChEBI" id="CHEBI:30616"/>
        <dbReference type="ChEBI" id="CHEBI:37575"/>
        <dbReference type="ChEBI" id="CHEBI:58937"/>
        <dbReference type="ChEBI" id="CHEBI:456216"/>
        <dbReference type="EC" id="2.7.4.16"/>
    </reaction>
</comment>
<name>A0A4Q1KIY2_9SPHN</name>
<feature type="binding site" evidence="2">
    <location>
        <position position="39"/>
    </location>
    <ligand>
        <name>Mg(2+)</name>
        <dbReference type="ChEBI" id="CHEBI:18420"/>
        <label>4</label>
    </ligand>
</feature>
<dbReference type="GO" id="GO:0009228">
    <property type="term" value="P:thiamine biosynthetic process"/>
    <property type="evidence" value="ECO:0007669"/>
    <property type="project" value="UniProtKB-KW"/>
</dbReference>
<feature type="binding site" evidence="2">
    <location>
        <position position="207"/>
    </location>
    <ligand>
        <name>Mg(2+)</name>
        <dbReference type="ChEBI" id="CHEBI:18420"/>
        <label>5</label>
    </ligand>
</feature>
<feature type="binding site" evidence="2">
    <location>
        <position position="25"/>
    </location>
    <ligand>
        <name>Mg(2+)</name>
        <dbReference type="ChEBI" id="CHEBI:18420"/>
        <label>3</label>
    </ligand>
</feature>
<evidence type="ECO:0000256" key="1">
    <source>
        <dbReference type="ARBA" id="ARBA00022977"/>
    </source>
</evidence>
<dbReference type="PIRSF" id="PIRSF005303">
    <property type="entry name" value="Thiam_monoph_kin"/>
    <property type="match status" value="1"/>
</dbReference>
<accession>A0A4Q1KIY2</accession>
<dbReference type="InterPro" id="IPR010918">
    <property type="entry name" value="PurM-like_C_dom"/>
</dbReference>
<feature type="domain" description="PurM-like N-terminal" evidence="3">
    <location>
        <begin position="24"/>
        <end position="134"/>
    </location>
</feature>
<keyword evidence="2 5" id="KW-0418">Kinase</keyword>
<feature type="binding site" evidence="2">
    <location>
        <position position="25"/>
    </location>
    <ligand>
        <name>Mg(2+)</name>
        <dbReference type="ChEBI" id="CHEBI:18420"/>
        <label>4</label>
    </ligand>
</feature>
<feature type="binding site" evidence="2">
    <location>
        <begin position="114"/>
        <end position="115"/>
    </location>
    <ligand>
        <name>ATP</name>
        <dbReference type="ChEBI" id="CHEBI:30616"/>
    </ligand>
</feature>
<gene>
    <name evidence="2 5" type="primary">thiL</name>
    <name evidence="5" type="ORF">EQG66_04295</name>
</gene>
<feature type="binding site" evidence="2">
    <location>
        <position position="312"/>
    </location>
    <ligand>
        <name>substrate</name>
    </ligand>
</feature>
<evidence type="ECO:0000313" key="5">
    <source>
        <dbReference type="EMBL" id="RXR29778.1"/>
    </source>
</evidence>
<feature type="binding site" evidence="2">
    <location>
        <position position="69"/>
    </location>
    <ligand>
        <name>Mg(2+)</name>
        <dbReference type="ChEBI" id="CHEBI:18420"/>
        <label>3</label>
    </ligand>
</feature>
<dbReference type="OrthoDB" id="9802811at2"/>
<feature type="binding site" evidence="2">
    <location>
        <position position="69"/>
    </location>
    <ligand>
        <name>Mg(2+)</name>
        <dbReference type="ChEBI" id="CHEBI:18420"/>
        <label>2</label>
    </ligand>
</feature>
<dbReference type="GO" id="GO:0009030">
    <property type="term" value="F:thiamine-phosphate kinase activity"/>
    <property type="evidence" value="ECO:0007669"/>
    <property type="project" value="UniProtKB-UniRule"/>
</dbReference>
<protein>
    <recommendedName>
        <fullName evidence="2">Thiamine-monophosphate kinase</fullName>
        <shortName evidence="2">TMP kinase</shortName>
        <shortName evidence="2">Thiamine-phosphate kinase</shortName>
        <ecNumber evidence="2">2.7.4.16</ecNumber>
    </recommendedName>
</protein>
<dbReference type="EMBL" id="SBKP01000003">
    <property type="protein sequence ID" value="RXR29778.1"/>
    <property type="molecule type" value="Genomic_DNA"/>
</dbReference>
<dbReference type="RefSeq" id="WP_129403317.1">
    <property type="nucleotide sequence ID" value="NZ_SBKP01000003.1"/>
</dbReference>
<feature type="binding site" evidence="2">
    <location>
        <position position="204"/>
    </location>
    <ligand>
        <name>Mg(2+)</name>
        <dbReference type="ChEBI" id="CHEBI:18420"/>
        <label>3</label>
    </ligand>
</feature>
<keyword evidence="2" id="KW-0547">Nucleotide-binding</keyword>
<dbReference type="InterPro" id="IPR036921">
    <property type="entry name" value="PurM-like_N_sf"/>
</dbReference>
<feature type="binding site" evidence="2">
    <location>
        <position position="115"/>
    </location>
    <ligand>
        <name>Mg(2+)</name>
        <dbReference type="ChEBI" id="CHEBI:18420"/>
        <label>1</label>
    </ligand>
</feature>
<dbReference type="PANTHER" id="PTHR30270:SF0">
    <property type="entry name" value="THIAMINE-MONOPHOSPHATE KINASE"/>
    <property type="match status" value="1"/>
</dbReference>
<dbReference type="GO" id="GO:0005524">
    <property type="term" value="F:ATP binding"/>
    <property type="evidence" value="ECO:0007669"/>
    <property type="project" value="UniProtKB-UniRule"/>
</dbReference>
<keyword evidence="1 2" id="KW-0784">Thiamine biosynthesis</keyword>
<comment type="caution">
    <text evidence="5">The sequence shown here is derived from an EMBL/GenBank/DDBJ whole genome shotgun (WGS) entry which is preliminary data.</text>
</comment>
<dbReference type="PANTHER" id="PTHR30270">
    <property type="entry name" value="THIAMINE-MONOPHOSPHATE KINASE"/>
    <property type="match status" value="1"/>
</dbReference>
<dbReference type="NCBIfam" id="TIGR01379">
    <property type="entry name" value="thiL"/>
    <property type="match status" value="1"/>
</dbReference>
<keyword evidence="2" id="KW-0067">ATP-binding</keyword>
<keyword evidence="2 5" id="KW-0808">Transferase</keyword>
<evidence type="ECO:0000256" key="2">
    <source>
        <dbReference type="HAMAP-Rule" id="MF_02128"/>
    </source>
</evidence>
<dbReference type="AlphaFoldDB" id="A0A4Q1KIY2"/>
<dbReference type="CDD" id="cd02194">
    <property type="entry name" value="ThiL"/>
    <property type="match status" value="1"/>
</dbReference>
<proteinExistence type="inferred from homology"/>
<feature type="domain" description="PurM-like C-terminal" evidence="4">
    <location>
        <begin position="147"/>
        <end position="298"/>
    </location>
</feature>
<dbReference type="SUPFAM" id="SSF55326">
    <property type="entry name" value="PurM N-terminal domain-like"/>
    <property type="match status" value="1"/>
</dbReference>
<comment type="pathway">
    <text evidence="2">Cofactor biosynthesis; thiamine diphosphate biosynthesis; thiamine diphosphate from thiamine phosphate: step 1/1.</text>
</comment>
<keyword evidence="2" id="KW-0479">Metal-binding</keyword>
<dbReference type="GO" id="GO:0009229">
    <property type="term" value="P:thiamine diphosphate biosynthetic process"/>
    <property type="evidence" value="ECO:0007669"/>
    <property type="project" value="UniProtKB-UniRule"/>
</dbReference>
<sequence length="320" mass="32282">MNESAFIERLRALATHPGARGLNDDAAVIEVGGQGLVLTHDMLVEGVHYLAQDPPETVAWKLVAVNLSDLAAKGARPLGVVLGFALAGDGAWDRAFADGLGKALSHFDTVLLGGDTVAMPAGAPRVLGLTALGLAPEGGAPSRAGAQAGDGLYVSGTIGDAGAGLALLRAGEAQPVTLIDAYRTPMPSLALGQALSPLVSAMADVSDGLLIDAQRIARASGCGIEVALEAVPLSPAFLAAPGDTPENRLFAATSGDDYRLLFTTNPADAEAIADAAAQCAVPITRIGQCIAGDGLRLSHNGAPVPLPPRLGYMHGDAPLS</sequence>
<dbReference type="InterPro" id="IPR016188">
    <property type="entry name" value="PurM-like_N"/>
</dbReference>
<dbReference type="Pfam" id="PF02769">
    <property type="entry name" value="AIRS_C"/>
    <property type="match status" value="1"/>
</dbReference>
<dbReference type="HAMAP" id="MF_02128">
    <property type="entry name" value="TMP_kinase"/>
    <property type="match status" value="1"/>
</dbReference>
<evidence type="ECO:0000313" key="6">
    <source>
        <dbReference type="Proteomes" id="UP000290958"/>
    </source>
</evidence>
<feature type="binding site" evidence="2">
    <location>
        <position position="256"/>
    </location>
    <ligand>
        <name>substrate</name>
    </ligand>
</feature>
<dbReference type="Gene3D" id="3.90.650.10">
    <property type="entry name" value="PurM-like C-terminal domain"/>
    <property type="match status" value="1"/>
</dbReference>
<dbReference type="Gene3D" id="3.30.1330.10">
    <property type="entry name" value="PurM-like, N-terminal domain"/>
    <property type="match status" value="1"/>
</dbReference>
<feature type="binding site" evidence="2">
    <location>
        <position position="41"/>
    </location>
    <ligand>
        <name>Mg(2+)</name>
        <dbReference type="ChEBI" id="CHEBI:18420"/>
        <label>1</label>
    </ligand>
</feature>
<dbReference type="EC" id="2.7.4.16" evidence="2"/>
<dbReference type="Proteomes" id="UP000290958">
    <property type="component" value="Unassembled WGS sequence"/>
</dbReference>
<dbReference type="Pfam" id="PF00586">
    <property type="entry name" value="AIRS"/>
    <property type="match status" value="1"/>
</dbReference>
<feature type="binding site" evidence="2">
    <location>
        <position position="206"/>
    </location>
    <ligand>
        <name>ATP</name>
        <dbReference type="ChEBI" id="CHEBI:30616"/>
    </ligand>
</feature>
<keyword evidence="2" id="KW-0460">Magnesium</keyword>
<reference evidence="6" key="1">
    <citation type="submission" date="2019-01" db="EMBL/GenBank/DDBJ databases">
        <title>Cytophagaceae bacterium strain CAR-16.</title>
        <authorList>
            <person name="Chen W.-M."/>
        </authorList>
    </citation>
    <scope>NUCLEOTIDE SEQUENCE [LARGE SCALE GENOMIC DNA]</scope>
    <source>
        <strain evidence="6">CHR27</strain>
    </source>
</reference>
<feature type="binding site" evidence="2">
    <location>
        <position position="69"/>
    </location>
    <ligand>
        <name>Mg(2+)</name>
        <dbReference type="ChEBI" id="CHEBI:18420"/>
        <label>4</label>
    </ligand>
</feature>
<feature type="binding site" evidence="2">
    <location>
        <position position="41"/>
    </location>
    <ligand>
        <name>Mg(2+)</name>
        <dbReference type="ChEBI" id="CHEBI:18420"/>
        <label>2</label>
    </ligand>
</feature>
<dbReference type="InterPro" id="IPR036676">
    <property type="entry name" value="PurM-like_C_sf"/>
</dbReference>
<organism evidence="5 6">
    <name type="scientific">Sphingobium fluviale</name>
    <dbReference type="NCBI Taxonomy" id="2506423"/>
    <lineage>
        <taxon>Bacteria</taxon>
        <taxon>Pseudomonadati</taxon>
        <taxon>Pseudomonadota</taxon>
        <taxon>Alphaproteobacteria</taxon>
        <taxon>Sphingomonadales</taxon>
        <taxon>Sphingomonadaceae</taxon>
        <taxon>Sphingobium</taxon>
    </lineage>
</organism>